<dbReference type="EC" id="3.-.-.-" evidence="4"/>
<evidence type="ECO:0000259" key="3">
    <source>
        <dbReference type="Pfam" id="PF07687"/>
    </source>
</evidence>
<evidence type="ECO:0000313" key="4">
    <source>
        <dbReference type="EMBL" id="RIH92625.1"/>
    </source>
</evidence>
<dbReference type="Pfam" id="PF01546">
    <property type="entry name" value="Peptidase_M20"/>
    <property type="match status" value="1"/>
</dbReference>
<dbReference type="Gene3D" id="3.30.70.360">
    <property type="match status" value="1"/>
</dbReference>
<dbReference type="InterPro" id="IPR002933">
    <property type="entry name" value="Peptidase_M20"/>
</dbReference>
<dbReference type="Gene3D" id="3.40.630.10">
    <property type="entry name" value="Zn peptidases"/>
    <property type="match status" value="1"/>
</dbReference>
<protein>
    <submittedName>
        <fullName evidence="4">Putative hydrolase YxeP</fullName>
        <ecNumber evidence="4">3.-.-.-</ecNumber>
    </submittedName>
</protein>
<dbReference type="SUPFAM" id="SSF53187">
    <property type="entry name" value="Zn-dependent exopeptidases"/>
    <property type="match status" value="1"/>
</dbReference>
<dbReference type="GO" id="GO:0019877">
    <property type="term" value="P:diaminopimelate biosynthetic process"/>
    <property type="evidence" value="ECO:0007669"/>
    <property type="project" value="UniProtKB-ARBA"/>
</dbReference>
<keyword evidence="5" id="KW-1185">Reference proteome</keyword>
<dbReference type="InterPro" id="IPR017439">
    <property type="entry name" value="Amidohydrolase"/>
</dbReference>
<dbReference type="PIRSF" id="PIRSF005962">
    <property type="entry name" value="Pept_M20D_amidohydro"/>
    <property type="match status" value="1"/>
</dbReference>
<feature type="binding site" evidence="2">
    <location>
        <position position="161"/>
    </location>
    <ligand>
        <name>Mn(2+)</name>
        <dbReference type="ChEBI" id="CHEBI:29035"/>
        <label>2</label>
    </ligand>
</feature>
<name>A0A399FA80_9DEIN</name>
<keyword evidence="2" id="KW-0479">Metal-binding</keyword>
<dbReference type="PANTHER" id="PTHR11014">
    <property type="entry name" value="PEPTIDASE M20 FAMILY MEMBER"/>
    <property type="match status" value="1"/>
</dbReference>
<evidence type="ECO:0000256" key="2">
    <source>
        <dbReference type="PIRSR" id="PIRSR005962-1"/>
    </source>
</evidence>
<feature type="binding site" evidence="2">
    <location>
        <position position="137"/>
    </location>
    <ligand>
        <name>Mn(2+)</name>
        <dbReference type="ChEBI" id="CHEBI:29035"/>
        <label>2</label>
    </ligand>
</feature>
<dbReference type="SUPFAM" id="SSF55031">
    <property type="entry name" value="Bacterial exopeptidase dimerisation domain"/>
    <property type="match status" value="1"/>
</dbReference>
<accession>A0A399FA80</accession>
<dbReference type="GO" id="GO:0050118">
    <property type="term" value="F:N-acetyldiaminopimelate deacetylase activity"/>
    <property type="evidence" value="ECO:0007669"/>
    <property type="project" value="UniProtKB-ARBA"/>
</dbReference>
<evidence type="ECO:0000256" key="1">
    <source>
        <dbReference type="ARBA" id="ARBA00022801"/>
    </source>
</evidence>
<dbReference type="InterPro" id="IPR011650">
    <property type="entry name" value="Peptidase_M20_dimer"/>
</dbReference>
<comment type="caution">
    <text evidence="4">The sequence shown here is derived from an EMBL/GenBank/DDBJ whole genome shotgun (WGS) entry which is preliminary data.</text>
</comment>
<comment type="cofactor">
    <cofactor evidence="2">
        <name>Mn(2+)</name>
        <dbReference type="ChEBI" id="CHEBI:29035"/>
    </cofactor>
    <text evidence="2">The Mn(2+) ion enhances activity.</text>
</comment>
<feature type="binding site" evidence="2">
    <location>
        <position position="361"/>
    </location>
    <ligand>
        <name>Mn(2+)</name>
        <dbReference type="ChEBI" id="CHEBI:29035"/>
        <label>2</label>
    </ligand>
</feature>
<dbReference type="NCBIfam" id="TIGR01891">
    <property type="entry name" value="amidohydrolases"/>
    <property type="match status" value="1"/>
</dbReference>
<feature type="binding site" evidence="2">
    <location>
        <position position="101"/>
    </location>
    <ligand>
        <name>Mn(2+)</name>
        <dbReference type="ChEBI" id="CHEBI:29035"/>
        <label>2</label>
    </ligand>
</feature>
<dbReference type="RefSeq" id="WP_119356904.1">
    <property type="nucleotide sequence ID" value="NZ_BJXM01000012.1"/>
</dbReference>
<organism evidence="4 5">
    <name type="scientific">Meiothermus granaticius NBRC 107808</name>
    <dbReference type="NCBI Taxonomy" id="1227551"/>
    <lineage>
        <taxon>Bacteria</taxon>
        <taxon>Thermotogati</taxon>
        <taxon>Deinococcota</taxon>
        <taxon>Deinococci</taxon>
        <taxon>Thermales</taxon>
        <taxon>Thermaceae</taxon>
        <taxon>Meiothermus</taxon>
    </lineage>
</organism>
<dbReference type="Proteomes" id="UP000266178">
    <property type="component" value="Unassembled WGS sequence"/>
</dbReference>
<feature type="domain" description="Peptidase M20 dimerisation" evidence="3">
    <location>
        <begin position="184"/>
        <end position="278"/>
    </location>
</feature>
<gene>
    <name evidence="4" type="primary">yxeP</name>
    <name evidence="4" type="ORF">Mgrana_01402</name>
</gene>
<dbReference type="AlphaFoldDB" id="A0A399FA80"/>
<dbReference type="FunFam" id="3.30.70.360:FF:000001">
    <property type="entry name" value="N-acetyldiaminopimelate deacetylase"/>
    <property type="match status" value="1"/>
</dbReference>
<keyword evidence="2" id="KW-0464">Manganese</keyword>
<reference evidence="4 5" key="1">
    <citation type="submission" date="2018-08" db="EMBL/GenBank/DDBJ databases">
        <title>Meiothermus granaticius genome AF-68 sequencing project.</title>
        <authorList>
            <person name="Da Costa M.S."/>
            <person name="Albuquerque L."/>
            <person name="Raposo P."/>
            <person name="Froufe H.J.C."/>
            <person name="Barroso C.S."/>
            <person name="Egas C."/>
        </authorList>
    </citation>
    <scope>NUCLEOTIDE SEQUENCE [LARGE SCALE GENOMIC DNA]</scope>
    <source>
        <strain evidence="4 5">AF-68</strain>
    </source>
</reference>
<keyword evidence="1 4" id="KW-0378">Hydrolase</keyword>
<dbReference type="EMBL" id="QWLB01000016">
    <property type="protein sequence ID" value="RIH92625.1"/>
    <property type="molecule type" value="Genomic_DNA"/>
</dbReference>
<evidence type="ECO:0000313" key="5">
    <source>
        <dbReference type="Proteomes" id="UP000266178"/>
    </source>
</evidence>
<feature type="binding site" evidence="2">
    <location>
        <position position="103"/>
    </location>
    <ligand>
        <name>Mn(2+)</name>
        <dbReference type="ChEBI" id="CHEBI:29035"/>
        <label>2</label>
    </ligand>
</feature>
<sequence>MKLEAAVAELTPSLLEMRRDFHRHPELGFQEFRTSAKLAEFLRGLGLEVTTGVAQTGVVARLMGAKPGKTVLVRADIDALPIQEETGAAYASQTPGVMHACGHDGHAAVGAHVAALLARMRDQIEGEVRFAFQPAEEIVSGARPMVEAGVLEGVDAVVGLHLNSQLPAGKVGVRSGPSMAAADAFTLTVRGKGTHAAMPHMGVDTVAIAAHIILGLQTLVSRETDPISTAVITIATVTAGDGAHNIIPEVAVLKGTLRTFDPVLRDRLIERIEALSKGIAAAMNGGVEIAWRQGSPAVVNDAALTERFRAMAQSVVGQENLLETPPVMGGDDMAEFLLRRPGVYFWVGAGDPASGKDKPHHHPGFDIDDERALPIATKLLAQAALEFLR</sequence>
<dbReference type="GO" id="GO:0046872">
    <property type="term" value="F:metal ion binding"/>
    <property type="evidence" value="ECO:0007669"/>
    <property type="project" value="UniProtKB-KW"/>
</dbReference>
<dbReference type="InterPro" id="IPR036264">
    <property type="entry name" value="Bact_exopeptidase_dim_dom"/>
</dbReference>
<dbReference type="PANTHER" id="PTHR11014:SF63">
    <property type="entry name" value="METALLOPEPTIDASE, PUTATIVE (AFU_ORTHOLOGUE AFUA_6G09600)-RELATED"/>
    <property type="match status" value="1"/>
</dbReference>
<proteinExistence type="predicted"/>
<dbReference type="Pfam" id="PF07687">
    <property type="entry name" value="M20_dimer"/>
    <property type="match status" value="1"/>
</dbReference>
<dbReference type="OrthoDB" id="9776731at2"/>